<comment type="similarity">
    <text evidence="5">Belongs to the ABC transporter superfamily. Drug exporter-1 (DrugE1) (TC 3.A.1.105) family.</text>
</comment>
<dbReference type="GO" id="GO:0016887">
    <property type="term" value="F:ATP hydrolysis activity"/>
    <property type="evidence" value="ECO:0007669"/>
    <property type="project" value="InterPro"/>
</dbReference>
<dbReference type="GO" id="GO:0005886">
    <property type="term" value="C:plasma membrane"/>
    <property type="evidence" value="ECO:0007669"/>
    <property type="project" value="UniProtKB-SubCell"/>
</dbReference>
<evidence type="ECO:0000256" key="4">
    <source>
        <dbReference type="ARBA" id="ARBA00022840"/>
    </source>
</evidence>
<dbReference type="SUPFAM" id="SSF52540">
    <property type="entry name" value="P-loop containing nucleoside triphosphate hydrolases"/>
    <property type="match status" value="1"/>
</dbReference>
<dbReference type="GO" id="GO:0005524">
    <property type="term" value="F:ATP binding"/>
    <property type="evidence" value="ECO:0007669"/>
    <property type="project" value="UniProtKB-KW"/>
</dbReference>
<evidence type="ECO:0000313" key="7">
    <source>
        <dbReference type="EMBL" id="ARF69408.1"/>
    </source>
</evidence>
<proteinExistence type="inferred from homology"/>
<organism evidence="7 8">
    <name type="scientific">Paenibacillus larvae subsp. pulvifaciens</name>
    <dbReference type="NCBI Taxonomy" id="1477"/>
    <lineage>
        <taxon>Bacteria</taxon>
        <taxon>Bacillati</taxon>
        <taxon>Bacillota</taxon>
        <taxon>Bacilli</taxon>
        <taxon>Bacillales</taxon>
        <taxon>Paenibacillaceae</taxon>
        <taxon>Paenibacillus</taxon>
    </lineage>
</organism>
<dbReference type="InterPro" id="IPR050763">
    <property type="entry name" value="ABC_transporter_ATP-binding"/>
</dbReference>
<dbReference type="PANTHER" id="PTHR42711">
    <property type="entry name" value="ABC TRANSPORTER ATP-BINDING PROTEIN"/>
    <property type="match status" value="1"/>
</dbReference>
<evidence type="ECO:0000259" key="6">
    <source>
        <dbReference type="PROSITE" id="PS50893"/>
    </source>
</evidence>
<sequence>MIVAEKLSKTFTVGKQTVEAVSSISFSIQKGEIYCLLGSNGAGKSTTVLMLSTLLRPSGGTAKIAGYDLLQNANAIRSIMGIVNQETGLDPLLTGKNIVTLHAKLWGYSRKEAKKRTNELLERYHLLEAADRPLKTYSGGMRRRLDLALALVRTPKVLFLDEPTTGLDPVSRRIIWEEVKMLRDQGVTVLLTTQYLDEADVLADRIGIVMNGTIAIENTPSALKKQYGQEYITILLDNAGQAKQVAQLYPDAVIDQAEVKLKVADCTNEAPQILSVLHEQHIKITSISITQPTLEDIYLSTTGYQVRGESNA</sequence>
<protein>
    <submittedName>
        <fullName evidence="7">Daunorubicin resistance protein DrrA family ABC transporter ATP-binding protein</fullName>
    </submittedName>
</protein>
<dbReference type="PROSITE" id="PS50893">
    <property type="entry name" value="ABC_TRANSPORTER_2"/>
    <property type="match status" value="1"/>
</dbReference>
<evidence type="ECO:0000256" key="2">
    <source>
        <dbReference type="ARBA" id="ARBA00022448"/>
    </source>
</evidence>
<evidence type="ECO:0000313" key="8">
    <source>
        <dbReference type="Proteomes" id="UP000192727"/>
    </source>
</evidence>
<keyword evidence="2" id="KW-0813">Transport</keyword>
<dbReference type="EMBL" id="CP020557">
    <property type="protein sequence ID" value="ARF69408.1"/>
    <property type="molecule type" value="Genomic_DNA"/>
</dbReference>
<dbReference type="GO" id="GO:1900753">
    <property type="term" value="P:doxorubicin transport"/>
    <property type="evidence" value="ECO:0007669"/>
    <property type="project" value="InterPro"/>
</dbReference>
<gene>
    <name evidence="7" type="ORF">B7C51_18700</name>
</gene>
<dbReference type="GO" id="GO:0043215">
    <property type="term" value="P:daunorubicin transport"/>
    <property type="evidence" value="ECO:0007669"/>
    <property type="project" value="InterPro"/>
</dbReference>
<dbReference type="InterPro" id="IPR003439">
    <property type="entry name" value="ABC_transporter-like_ATP-bd"/>
</dbReference>
<keyword evidence="4 7" id="KW-0067">ATP-binding</keyword>
<name>A0A1V0UWH5_9BACL</name>
<dbReference type="PROSITE" id="PS00211">
    <property type="entry name" value="ABC_TRANSPORTER_1"/>
    <property type="match status" value="1"/>
</dbReference>
<dbReference type="InterPro" id="IPR003593">
    <property type="entry name" value="AAA+_ATPase"/>
</dbReference>
<evidence type="ECO:0000256" key="1">
    <source>
        <dbReference type="ARBA" id="ARBA00004413"/>
    </source>
</evidence>
<evidence type="ECO:0000256" key="5">
    <source>
        <dbReference type="ARBA" id="ARBA00049985"/>
    </source>
</evidence>
<dbReference type="Pfam" id="PF00005">
    <property type="entry name" value="ABC_tran"/>
    <property type="match status" value="1"/>
</dbReference>
<dbReference type="InterPro" id="IPR025302">
    <property type="entry name" value="DrrA1/2-like_C"/>
</dbReference>
<dbReference type="Pfam" id="PF13732">
    <property type="entry name" value="DrrA1-3_C"/>
    <property type="match status" value="1"/>
</dbReference>
<dbReference type="AlphaFoldDB" id="A0A1V0UWH5"/>
<dbReference type="SMART" id="SM00382">
    <property type="entry name" value="AAA"/>
    <property type="match status" value="1"/>
</dbReference>
<dbReference type="RefSeq" id="WP_023483170.1">
    <property type="nucleotide sequence ID" value="NZ_CP020557.1"/>
</dbReference>
<accession>A0A1V0UWH5</accession>
<keyword evidence="3" id="KW-0547">Nucleotide-binding</keyword>
<dbReference type="InterPro" id="IPR017871">
    <property type="entry name" value="ABC_transporter-like_CS"/>
</dbReference>
<comment type="subcellular location">
    <subcellularLocation>
        <location evidence="1">Cell membrane</location>
        <topology evidence="1">Peripheral membrane protein</topology>
        <orientation evidence="1">Cytoplasmic side</orientation>
    </subcellularLocation>
</comment>
<dbReference type="PANTHER" id="PTHR42711:SF5">
    <property type="entry name" value="ABC TRANSPORTER ATP-BINDING PROTEIN NATA"/>
    <property type="match status" value="1"/>
</dbReference>
<dbReference type="Proteomes" id="UP000192727">
    <property type="component" value="Chromosome"/>
</dbReference>
<dbReference type="InterPro" id="IPR027417">
    <property type="entry name" value="P-loop_NTPase"/>
</dbReference>
<dbReference type="Gene3D" id="3.40.50.300">
    <property type="entry name" value="P-loop containing nucleotide triphosphate hydrolases"/>
    <property type="match status" value="1"/>
</dbReference>
<reference evidence="7 8" key="1">
    <citation type="submission" date="2017-03" db="EMBL/GenBank/DDBJ databases">
        <title>Paenibacillus larvae genome sequencing.</title>
        <authorList>
            <person name="Dingman D.W."/>
        </authorList>
    </citation>
    <scope>NUCLEOTIDE SEQUENCE [LARGE SCALE GENOMIC DNA]</scope>
    <source>
        <strain evidence="7 8">SAG 10367</strain>
    </source>
</reference>
<evidence type="ECO:0000256" key="3">
    <source>
        <dbReference type="ARBA" id="ARBA00022741"/>
    </source>
</evidence>
<dbReference type="InterPro" id="IPR005894">
    <property type="entry name" value="DrrA"/>
</dbReference>
<feature type="domain" description="ABC transporter" evidence="6">
    <location>
        <begin position="2"/>
        <end position="236"/>
    </location>
</feature>
<dbReference type="NCBIfam" id="TIGR01188">
    <property type="entry name" value="drrA"/>
    <property type="match status" value="1"/>
</dbReference>